<reference evidence="1 2" key="1">
    <citation type="submission" date="2019-04" db="EMBL/GenBank/DDBJ databases">
        <title>Genome sequencing of Clostridium botulinum Groups I-IV and Clostridium butyricum.</title>
        <authorList>
            <person name="Brunt J."/>
            <person name="Van Vliet A.H.M."/>
            <person name="Stringer S.C."/>
            <person name="Carter A.T."/>
            <person name="Peck M.W."/>
        </authorList>
    </citation>
    <scope>NUCLEOTIDE SEQUENCE [LARGE SCALE GENOMIC DNA]</scope>
    <source>
        <strain evidence="1 2">Colworth BL30</strain>
    </source>
</reference>
<gene>
    <name evidence="1" type="ORF">FC871_09675</name>
</gene>
<organism evidence="1 2">
    <name type="scientific">Clostridium botulinum</name>
    <dbReference type="NCBI Taxonomy" id="1491"/>
    <lineage>
        <taxon>Bacteria</taxon>
        <taxon>Bacillati</taxon>
        <taxon>Bacillota</taxon>
        <taxon>Clostridia</taxon>
        <taxon>Eubacteriales</taxon>
        <taxon>Clostridiaceae</taxon>
        <taxon>Clostridium</taxon>
    </lineage>
</organism>
<evidence type="ECO:0000313" key="2">
    <source>
        <dbReference type="Proteomes" id="UP000480039"/>
    </source>
</evidence>
<protein>
    <submittedName>
        <fullName evidence="1">TIGR04255 family protein</fullName>
    </submittedName>
</protein>
<dbReference type="NCBIfam" id="TIGR04255">
    <property type="entry name" value="sporadTIGR04255"/>
    <property type="match status" value="1"/>
</dbReference>
<comment type="caution">
    <text evidence="1">The sequence shown here is derived from an EMBL/GenBank/DDBJ whole genome shotgun (WGS) entry which is preliminary data.</text>
</comment>
<name>A0A846J456_CLOBO</name>
<sequence>MKSEINRKDLTANILNKVIIRLDFLRIVNIQELVSELQGYLSTLDFFLTNQDFVNDIEFQINDPEILSTDNFSVKKSIKREQIYNFENTNNTVELAISENFIAFNIDCKREYSLEKYITIFSKIVILAQKKFTFIKFIRIGLRKINNIICKDENLYYCFEKDFLPDIKIQTSEIREIRYMKRQALDNLSYNKHLFNIFKIIQEGTLGNKNTERAFNAILDIDGYLKETIPERFEDYDDVKKTIIGINYDIFDIFKSMITYNFANDLIKGESNKVEWGINKNDKI</sequence>
<dbReference type="InterPro" id="IPR026349">
    <property type="entry name" value="CHP04255"/>
</dbReference>
<evidence type="ECO:0000313" key="1">
    <source>
        <dbReference type="EMBL" id="NFJ08739.1"/>
    </source>
</evidence>
<dbReference type="AlphaFoldDB" id="A0A846J456"/>
<dbReference type="Proteomes" id="UP000480039">
    <property type="component" value="Unassembled WGS sequence"/>
</dbReference>
<proteinExistence type="predicted"/>
<accession>A0A846J456</accession>
<dbReference type="EMBL" id="SWQE01000004">
    <property type="protein sequence ID" value="NFJ08739.1"/>
    <property type="molecule type" value="Genomic_DNA"/>
</dbReference>